<dbReference type="PANTHER" id="PTHR13947">
    <property type="entry name" value="GNAT FAMILY N-ACETYLTRANSFERASE"/>
    <property type="match status" value="1"/>
</dbReference>
<dbReference type="SUPFAM" id="SSF55729">
    <property type="entry name" value="Acyl-CoA N-acyltransferases (Nat)"/>
    <property type="match status" value="1"/>
</dbReference>
<evidence type="ECO:0000256" key="1">
    <source>
        <dbReference type="ARBA" id="ARBA00022679"/>
    </source>
</evidence>
<name>A0ABW7CVF2_9GAMM</name>
<dbReference type="EMBL" id="JBHGCJ010000003">
    <property type="protein sequence ID" value="MFG6108793.1"/>
    <property type="molecule type" value="Genomic_DNA"/>
</dbReference>
<dbReference type="InterPro" id="IPR000835">
    <property type="entry name" value="HTH_MarR-typ"/>
</dbReference>
<dbReference type="SUPFAM" id="SSF46785">
    <property type="entry name" value="Winged helix' DNA-binding domain"/>
    <property type="match status" value="1"/>
</dbReference>
<feature type="domain" description="N-acetyltransferase" evidence="3">
    <location>
        <begin position="149"/>
        <end position="305"/>
    </location>
</feature>
<gene>
    <name evidence="4" type="ORF">ACEU0G_002786</name>
</gene>
<evidence type="ECO:0000313" key="5">
    <source>
        <dbReference type="Proteomes" id="UP001605261"/>
    </source>
</evidence>
<dbReference type="InterPro" id="IPR000182">
    <property type="entry name" value="GNAT_dom"/>
</dbReference>
<dbReference type="EC" id="2.3.1.-" evidence="4"/>
<proteinExistence type="predicted"/>
<protein>
    <submittedName>
        <fullName evidence="4">GNAT family N-acetyltransferase</fullName>
        <ecNumber evidence="4">2.3.1.-</ecNumber>
    </submittedName>
</protein>
<keyword evidence="4" id="KW-0012">Acyltransferase</keyword>
<dbReference type="InterPro" id="IPR036388">
    <property type="entry name" value="WH-like_DNA-bd_sf"/>
</dbReference>
<feature type="domain" description="HTH marR-type" evidence="2">
    <location>
        <begin position="2"/>
        <end position="140"/>
    </location>
</feature>
<reference evidence="4 5" key="1">
    <citation type="submission" date="2024-09" db="EMBL/GenBank/DDBJ databases">
        <authorList>
            <consortium name="All-Russian atlas of soil microorganisms"/>
            <consortium name="as a basis for the search for new antimicrobial producers and enzymes with unique properties"/>
            <person name="Sokolova E.A."/>
            <person name="Voronina E.N."/>
        </authorList>
    </citation>
    <scope>NUCLEOTIDE SEQUENCE [LARGE SCALE GENOMIC DNA]</scope>
    <source>
        <strain evidence="4 5">AF-22b-331.1</strain>
    </source>
</reference>
<dbReference type="CDD" id="cd04301">
    <property type="entry name" value="NAT_SF"/>
    <property type="match status" value="1"/>
</dbReference>
<keyword evidence="1 4" id="KW-0808">Transferase</keyword>
<keyword evidence="5" id="KW-1185">Reference proteome</keyword>
<dbReference type="InterPro" id="IPR050769">
    <property type="entry name" value="NAT_camello-type"/>
</dbReference>
<dbReference type="Gene3D" id="1.10.10.10">
    <property type="entry name" value="Winged helix-like DNA-binding domain superfamily/Winged helix DNA-binding domain"/>
    <property type="match status" value="1"/>
</dbReference>
<dbReference type="SMART" id="SM00347">
    <property type="entry name" value="HTH_MARR"/>
    <property type="match status" value="1"/>
</dbReference>
<dbReference type="InterPro" id="IPR016181">
    <property type="entry name" value="Acyl_CoA_acyltransferase"/>
</dbReference>
<dbReference type="Pfam" id="PF12802">
    <property type="entry name" value="MarR_2"/>
    <property type="match status" value="1"/>
</dbReference>
<evidence type="ECO:0000259" key="3">
    <source>
        <dbReference type="PROSITE" id="PS51186"/>
    </source>
</evidence>
<dbReference type="PANTHER" id="PTHR13947:SF37">
    <property type="entry name" value="LD18367P"/>
    <property type="match status" value="1"/>
</dbReference>
<organism evidence="4 5">
    <name type="scientific">Stenotrophomonas nematodicola</name>
    <dbReference type="NCBI Taxonomy" id="2656746"/>
    <lineage>
        <taxon>Bacteria</taxon>
        <taxon>Pseudomonadati</taxon>
        <taxon>Pseudomonadota</taxon>
        <taxon>Gammaproteobacteria</taxon>
        <taxon>Lysobacterales</taxon>
        <taxon>Lysobacteraceae</taxon>
        <taxon>Stenotrophomonas</taxon>
    </lineage>
</organism>
<evidence type="ECO:0000313" key="4">
    <source>
        <dbReference type="EMBL" id="MFG6108793.1"/>
    </source>
</evidence>
<dbReference type="PROSITE" id="PS50995">
    <property type="entry name" value="HTH_MARR_2"/>
    <property type="match status" value="1"/>
</dbReference>
<dbReference type="Proteomes" id="UP001605261">
    <property type="component" value="Unassembled WGS sequence"/>
</dbReference>
<dbReference type="Gene3D" id="3.40.630.30">
    <property type="match status" value="1"/>
</dbReference>
<dbReference type="PROSITE" id="PS51186">
    <property type="entry name" value="GNAT"/>
    <property type="match status" value="1"/>
</dbReference>
<dbReference type="Pfam" id="PF00583">
    <property type="entry name" value="Acetyltransf_1"/>
    <property type="match status" value="1"/>
</dbReference>
<dbReference type="InterPro" id="IPR036390">
    <property type="entry name" value="WH_DNA-bd_sf"/>
</dbReference>
<comment type="caution">
    <text evidence="4">The sequence shown here is derived from an EMBL/GenBank/DDBJ whole genome shotgun (WGS) entry which is preliminary data.</text>
</comment>
<accession>A0ABW7CVF2</accession>
<dbReference type="RefSeq" id="WP_394162179.1">
    <property type="nucleotide sequence ID" value="NZ_JBHGCJ010000003.1"/>
</dbReference>
<sequence>MSDVLTNDVARLQAFNRDYARHLAMLEEGLVRGDFNPTEVRVLLELACRDGVTAADLCRLLRLNAGYVSRLLAGLEMRGVLARRPAVHDARASVLVLTDAGRTVSNQLDAAASAAGARLLGPLSAAGRAQLVEAMEQIRRLLSEPGTDYVLRDPRPGDMGWVVHRHGALYAREYGWNTEFEALVADIVARYLREHDARTERCWIAECAGTPVGSVFVVRHDAQTAKLRLLYVDASARGRGIGRRLVDEAIAFAAAVGYRRMVLWTNAALVDAGRLFAEAGFELLTEQPEQLFGKPQVSQLWARTL</sequence>
<evidence type="ECO:0000259" key="2">
    <source>
        <dbReference type="PROSITE" id="PS50995"/>
    </source>
</evidence>
<dbReference type="GO" id="GO:0016746">
    <property type="term" value="F:acyltransferase activity"/>
    <property type="evidence" value="ECO:0007669"/>
    <property type="project" value="UniProtKB-KW"/>
</dbReference>